<accession>A0A0F8K5E9</accession>
<dbReference type="AlphaFoldDB" id="A0A0F8K5E9"/>
<evidence type="ECO:0000313" key="2">
    <source>
        <dbReference type="Proteomes" id="UP000034817"/>
    </source>
</evidence>
<organism evidence="1 2">
    <name type="scientific">Methanosarcina mazei</name>
    <name type="common">Methanosarcina frisia</name>
    <dbReference type="NCBI Taxonomy" id="2209"/>
    <lineage>
        <taxon>Archaea</taxon>
        <taxon>Methanobacteriati</taxon>
        <taxon>Methanobacteriota</taxon>
        <taxon>Stenosarchaea group</taxon>
        <taxon>Methanomicrobia</taxon>
        <taxon>Methanosarcinales</taxon>
        <taxon>Methanosarcinaceae</taxon>
        <taxon>Methanosarcina</taxon>
    </lineage>
</organism>
<dbReference type="PATRIC" id="fig|2209.72.peg.1773"/>
<comment type="caution">
    <text evidence="1">The sequence shown here is derived from an EMBL/GenBank/DDBJ whole genome shotgun (WGS) entry which is preliminary data.</text>
</comment>
<name>A0A0F8K5E9_METMZ</name>
<evidence type="ECO:0000313" key="1">
    <source>
        <dbReference type="EMBL" id="KKG83063.1"/>
    </source>
</evidence>
<protein>
    <recommendedName>
        <fullName evidence="3">Competence protein</fullName>
    </recommendedName>
</protein>
<evidence type="ECO:0008006" key="3">
    <source>
        <dbReference type="Google" id="ProtNLM"/>
    </source>
</evidence>
<dbReference type="EMBL" id="JJPP01000022">
    <property type="protein sequence ID" value="KKG83063.1"/>
    <property type="molecule type" value="Genomic_DNA"/>
</dbReference>
<sequence>MDCAYNNSKPGVQIKVQASDISGYHMGQYSCILCGEPVKFYRGEIQKSHFRHERGSIIAQTCEFYTTNMSEFSEEELRKKITGLPFYLKQIDTSFKLYIGFWPVDDLTLTEEKRIGQKITIKNDRKLQIEAIDLEKIHANKTYRLPISLVYNSYKLKYKISGTPISEIWGEKTSRIFSNGLFFRIGSIYSRSINLNGIITTDTSYYLLSQSSVTNKSYFKVEESYSLLNKGKEKWKIYKIRFTKITRESSKYARDLHVQLLEKPPEIIPLWPPSIQKDRKYIHQETGISTYCLSSSNKYGKWEVAILNKHKKQSYRFEIFLQDPIFSIDVDNHIKYLSFFDTDNDFEVAMVARDKKKNIQCRQPSLELKWMKKEIIPGSELKAIKNADLSIKSDMKCDITRMRNHIPYEIFRNELSVLSFPDLSNGDTIIIRHGLDILATLYFRRTKKITHDIYSNNLKDNLKDEALYQKLLQQRGTFTAAPIQFKYIAARLENYPKTREYLKKALKTGRISKQAVDHFLKNTDKENSI</sequence>
<reference evidence="1 2" key="1">
    <citation type="journal article" date="2015" name="ISME J.">
        <title>Genomic and phenotypic differentiation among Methanosarcina mazei populations from Columbia River sediment.</title>
        <authorList>
            <person name="Youngblut N.D."/>
            <person name="Wirth J.S."/>
            <person name="Henriksen J.R."/>
            <person name="Smith M."/>
            <person name="Simon H."/>
            <person name="Metcalf W.W."/>
            <person name="Whitaker R.J."/>
        </authorList>
    </citation>
    <scope>NUCLEOTIDE SEQUENCE [LARGE SCALE GENOMIC DNA]</scope>
    <source>
        <strain evidence="1 2">3.H.A.2.4</strain>
    </source>
</reference>
<proteinExistence type="predicted"/>
<gene>
    <name evidence="1" type="ORF">DU55_08165</name>
</gene>
<dbReference type="RefSeq" id="WP_048049862.1">
    <property type="nucleotide sequence ID" value="NZ_JJPP01000022.1"/>
</dbReference>
<dbReference type="Proteomes" id="UP000034817">
    <property type="component" value="Unassembled WGS sequence"/>
</dbReference>